<name>A0A0W4ZB35_PNEC8</name>
<dbReference type="EMBL" id="LFVZ01000017">
    <property type="protein sequence ID" value="KTW25672.1"/>
    <property type="molecule type" value="Genomic_DNA"/>
</dbReference>
<dbReference type="OrthoDB" id="5406529at2759"/>
<sequence length="400" mass="46321">MRVNGAKSSSPDPLDILSSSRALYMTPNCRPSLSLVHEKLELSTDIRRIGVYVDIGNDREEVLFVSPKKRNKHRVIGTCTKKSNEIKEEEDSGESFSEIVSGNKRALDEKKRGKKKLVKEEKKTSNIECLDGEPVFVQDEGNIMEDQGIKKVEEEDFDEEGACLCNNMIPSEKKRNREKGFYNDEDDMDVDEAKNNLSSSTNEVVKRSNDNTRTSCKKSTSKKRINIKKQEKTPNTTRILESKNVIIEPNRSIESTKSVTPKKDVLIEVSSLSKGSAERAENALILTGKFEFESIEDQEDSTKCEEKFEEKRCWTKNEWKLLDLLLIKHKKIKKALDCFLKVNNNFSEEEVDKRLKVLLFKKKENYYLHINKRNKSNNHIQIRNNRSSNSVFEWKNWLKW</sequence>
<comment type="caution">
    <text evidence="2">The sequence shown here is derived from an EMBL/GenBank/DDBJ whole genome shotgun (WGS) entry which is preliminary data.</text>
</comment>
<reference evidence="3" key="1">
    <citation type="journal article" date="2016" name="Nat. Commun.">
        <title>Genome analysis of three Pneumocystis species reveals adaptation mechanisms to life exclusively in mammalian hosts.</title>
        <authorList>
            <person name="Ma L."/>
            <person name="Chen Z."/>
            <person name="Huang D.W."/>
            <person name="Kutty G."/>
            <person name="Ishihara M."/>
            <person name="Wang H."/>
            <person name="Abouelleil A."/>
            <person name="Bishop L."/>
            <person name="Davey E."/>
            <person name="Deng R."/>
            <person name="Deng X."/>
            <person name="Fan L."/>
            <person name="Fantoni G."/>
            <person name="Fitzgerald M."/>
            <person name="Gogineni E."/>
            <person name="Goldberg J.M."/>
            <person name="Handley G."/>
            <person name="Hu X."/>
            <person name="Huber C."/>
            <person name="Jiao X."/>
            <person name="Jones K."/>
            <person name="Levin J.Z."/>
            <person name="Liu Y."/>
            <person name="Macdonald P."/>
            <person name="Melnikov A."/>
            <person name="Raley C."/>
            <person name="Sassi M."/>
            <person name="Sherman B.T."/>
            <person name="Song X."/>
            <person name="Sykes S."/>
            <person name="Tran B."/>
            <person name="Walsh L."/>
            <person name="Xia Y."/>
            <person name="Yang J."/>
            <person name="Young S."/>
            <person name="Zeng Q."/>
            <person name="Zheng X."/>
            <person name="Stephens R."/>
            <person name="Nusbaum C."/>
            <person name="Birren B.W."/>
            <person name="Azadi P."/>
            <person name="Lempicki R.A."/>
            <person name="Cuomo C.A."/>
            <person name="Kovacs J.A."/>
        </authorList>
    </citation>
    <scope>NUCLEOTIDE SEQUENCE [LARGE SCALE GENOMIC DNA]</scope>
    <source>
        <strain evidence="3">B80</strain>
    </source>
</reference>
<evidence type="ECO:0000256" key="1">
    <source>
        <dbReference type="SAM" id="MobiDB-lite"/>
    </source>
</evidence>
<feature type="compositionally biased region" description="Basic residues" evidence="1">
    <location>
        <begin position="215"/>
        <end position="225"/>
    </location>
</feature>
<gene>
    <name evidence="2" type="ORF">T552_03533</name>
</gene>
<protein>
    <submittedName>
        <fullName evidence="2">Uncharacterized protein</fullName>
    </submittedName>
</protein>
<evidence type="ECO:0000313" key="3">
    <source>
        <dbReference type="Proteomes" id="UP000054454"/>
    </source>
</evidence>
<dbReference type="RefSeq" id="XP_018224287.1">
    <property type="nucleotide sequence ID" value="XM_018372034.1"/>
</dbReference>
<proteinExistence type="predicted"/>
<dbReference type="Proteomes" id="UP000054454">
    <property type="component" value="Unassembled WGS sequence"/>
</dbReference>
<keyword evidence="3" id="KW-1185">Reference proteome</keyword>
<dbReference type="VEuPathDB" id="FungiDB:T552_03533"/>
<organism evidence="2 3">
    <name type="scientific">Pneumocystis carinii (strain B80)</name>
    <name type="common">Rat pneumocystis pneumonia agent</name>
    <name type="synonym">Pneumocystis carinii f. sp. carinii</name>
    <dbReference type="NCBI Taxonomy" id="1408658"/>
    <lineage>
        <taxon>Eukaryota</taxon>
        <taxon>Fungi</taxon>
        <taxon>Dikarya</taxon>
        <taxon>Ascomycota</taxon>
        <taxon>Taphrinomycotina</taxon>
        <taxon>Pneumocystomycetes</taxon>
        <taxon>Pneumocystaceae</taxon>
        <taxon>Pneumocystis</taxon>
    </lineage>
</organism>
<accession>A0A0W4ZB35</accession>
<dbReference type="AlphaFoldDB" id="A0A0W4ZB35"/>
<evidence type="ECO:0000313" key="2">
    <source>
        <dbReference type="EMBL" id="KTW25672.1"/>
    </source>
</evidence>
<feature type="region of interest" description="Disordered" evidence="1">
    <location>
        <begin position="195"/>
        <end position="225"/>
    </location>
</feature>
<dbReference type="GeneID" id="28938237"/>